<sequence length="293" mass="30575">MNTSASQGVALVTGASRGVGRGVAEALGAAGMTVYLTGRSTTEGASRIGDTPLHGTIHDAAAAVTAAGGQGIAVPCDHADDAQVKALFARIANEHGRLDILVNNALCIDDSLIEPGPFWTKPLAQADMFGVGLRSNYVAAWHAAPLLIAAGRGLVAFTSSYGAGCYMHGPAYGAQKAGCDKMAADMAVDFEGSGVAAVSLWLGVQRTERTEIAARLRGDAYGDFMARSESPQFVGRVIHALWRDPGLSELSGRTQIVAELAQRYGVRDEDGREPPTWRNILGAPCAFHPARVS</sequence>
<proteinExistence type="predicted"/>
<gene>
    <name evidence="1" type="ORF">AC731_008455</name>
</gene>
<dbReference type="InterPro" id="IPR002347">
    <property type="entry name" value="SDR_fam"/>
</dbReference>
<dbReference type="SUPFAM" id="SSF51735">
    <property type="entry name" value="NAD(P)-binding Rossmann-fold domains"/>
    <property type="match status" value="1"/>
</dbReference>
<dbReference type="Pfam" id="PF00106">
    <property type="entry name" value="adh_short"/>
    <property type="match status" value="1"/>
</dbReference>
<organism evidence="1 2">
    <name type="scientific">Thauera humireducens</name>
    <dbReference type="NCBI Taxonomy" id="1134435"/>
    <lineage>
        <taxon>Bacteria</taxon>
        <taxon>Pseudomonadati</taxon>
        <taxon>Pseudomonadota</taxon>
        <taxon>Betaproteobacteria</taxon>
        <taxon>Rhodocyclales</taxon>
        <taxon>Zoogloeaceae</taxon>
        <taxon>Thauera</taxon>
    </lineage>
</organism>
<dbReference type="RefSeq" id="WP_048705134.1">
    <property type="nucleotide sequence ID" value="NZ_CP014646.1"/>
</dbReference>
<protein>
    <submittedName>
        <fullName evidence="1">Short-chain dehydrogenase</fullName>
    </submittedName>
</protein>
<name>A0A127K4V5_9RHOO</name>
<reference evidence="2" key="1">
    <citation type="submission" date="2016-03" db="EMBL/GenBank/DDBJ databases">
        <authorList>
            <person name="Ma C."/>
            <person name="Zhou S."/>
            <person name="Yang G."/>
        </authorList>
    </citation>
    <scope>NUCLEOTIDE SEQUENCE [LARGE SCALE GENOMIC DNA]</scope>
    <source>
        <strain evidence="2">SgZ-1</strain>
    </source>
</reference>
<evidence type="ECO:0000313" key="2">
    <source>
        <dbReference type="Proteomes" id="UP000036902"/>
    </source>
</evidence>
<dbReference type="EMBL" id="CP014646">
    <property type="protein sequence ID" value="AMO36976.1"/>
    <property type="molecule type" value="Genomic_DNA"/>
</dbReference>
<dbReference type="InterPro" id="IPR036291">
    <property type="entry name" value="NAD(P)-bd_dom_sf"/>
</dbReference>
<accession>A0A127K4V5</accession>
<dbReference type="STRING" id="1134435.AC731_008455"/>
<dbReference type="PRINTS" id="PR00081">
    <property type="entry name" value="GDHRDH"/>
</dbReference>
<dbReference type="PANTHER" id="PTHR44147">
    <property type="entry name" value="DEHYDROGENASE/REDUCTASE SDR FAMILY MEMBER 1"/>
    <property type="match status" value="1"/>
</dbReference>
<dbReference type="PANTHER" id="PTHR44147:SF2">
    <property type="entry name" value="DEHYDROGENASE_REDUCTASE SDR FAMILY MEMBER 1"/>
    <property type="match status" value="1"/>
</dbReference>
<dbReference type="KEGG" id="thu:AC731_008455"/>
<dbReference type="AlphaFoldDB" id="A0A127K4V5"/>
<dbReference type="Gene3D" id="3.40.50.720">
    <property type="entry name" value="NAD(P)-binding Rossmann-like Domain"/>
    <property type="match status" value="1"/>
</dbReference>
<evidence type="ECO:0000313" key="1">
    <source>
        <dbReference type="EMBL" id="AMO36976.1"/>
    </source>
</evidence>
<keyword evidence="2" id="KW-1185">Reference proteome</keyword>
<dbReference type="Proteomes" id="UP000036902">
    <property type="component" value="Chromosome"/>
</dbReference>